<keyword evidence="1" id="KW-0732">Signal</keyword>
<dbReference type="AlphaFoldDB" id="A0A561TWQ7"/>
<evidence type="ECO:0000313" key="2">
    <source>
        <dbReference type="EMBL" id="TWF91533.1"/>
    </source>
</evidence>
<feature type="signal peptide" evidence="1">
    <location>
        <begin position="1"/>
        <end position="33"/>
    </location>
</feature>
<evidence type="ECO:0008006" key="4">
    <source>
        <dbReference type="Google" id="ProtNLM"/>
    </source>
</evidence>
<sequence length="81" mass="7989">MPELTGGAVKVLTVAVLAVLAAAPILGAAHAYAAAPVAKSQSHLSVTNVLPGNQAIAAPTSTGPYANAAAVTPDEYSHHAY</sequence>
<evidence type="ECO:0000313" key="3">
    <source>
        <dbReference type="Proteomes" id="UP000317940"/>
    </source>
</evidence>
<dbReference type="Proteomes" id="UP000317940">
    <property type="component" value="Unassembled WGS sequence"/>
</dbReference>
<organism evidence="2 3">
    <name type="scientific">Kitasatospora viridis</name>
    <dbReference type="NCBI Taxonomy" id="281105"/>
    <lineage>
        <taxon>Bacteria</taxon>
        <taxon>Bacillati</taxon>
        <taxon>Actinomycetota</taxon>
        <taxon>Actinomycetes</taxon>
        <taxon>Kitasatosporales</taxon>
        <taxon>Streptomycetaceae</taxon>
        <taxon>Kitasatospora</taxon>
    </lineage>
</organism>
<reference evidence="2 3" key="1">
    <citation type="submission" date="2019-06" db="EMBL/GenBank/DDBJ databases">
        <title>Sequencing the genomes of 1000 actinobacteria strains.</title>
        <authorList>
            <person name="Klenk H.-P."/>
        </authorList>
    </citation>
    <scope>NUCLEOTIDE SEQUENCE [LARGE SCALE GENOMIC DNA]</scope>
    <source>
        <strain evidence="2 3">DSM 44826</strain>
    </source>
</reference>
<accession>A0A561TWQ7</accession>
<feature type="chain" id="PRO_5038896446" description="Small secreted domain DUF320" evidence="1">
    <location>
        <begin position="34"/>
        <end position="81"/>
    </location>
</feature>
<dbReference type="RefSeq" id="WP_145909110.1">
    <property type="nucleotide sequence ID" value="NZ_BAAAMZ010000010.1"/>
</dbReference>
<evidence type="ECO:0000256" key="1">
    <source>
        <dbReference type="SAM" id="SignalP"/>
    </source>
</evidence>
<name>A0A561TWQ7_9ACTN</name>
<gene>
    <name evidence="2" type="ORF">FHX73_12648</name>
</gene>
<comment type="caution">
    <text evidence="2">The sequence shown here is derived from an EMBL/GenBank/DDBJ whole genome shotgun (WGS) entry which is preliminary data.</text>
</comment>
<protein>
    <recommendedName>
        <fullName evidence="4">Small secreted domain DUF320</fullName>
    </recommendedName>
</protein>
<keyword evidence="3" id="KW-1185">Reference proteome</keyword>
<proteinExistence type="predicted"/>
<dbReference type="EMBL" id="VIWT01000002">
    <property type="protein sequence ID" value="TWF91533.1"/>
    <property type="molecule type" value="Genomic_DNA"/>
</dbReference>